<reference evidence="1 2" key="1">
    <citation type="submission" date="2024-06" db="EMBL/GenBank/DDBJ databases">
        <title>The Natural Products Discovery Center: Release of the First 8490 Sequenced Strains for Exploring Actinobacteria Biosynthetic Diversity.</title>
        <authorList>
            <person name="Kalkreuter E."/>
            <person name="Kautsar S.A."/>
            <person name="Yang D."/>
            <person name="Bader C.D."/>
            <person name="Teijaro C.N."/>
            <person name="Fluegel L."/>
            <person name="Davis C.M."/>
            <person name="Simpson J.R."/>
            <person name="Lauterbach L."/>
            <person name="Steele A.D."/>
            <person name="Gui C."/>
            <person name="Meng S."/>
            <person name="Li G."/>
            <person name="Viehrig K."/>
            <person name="Ye F."/>
            <person name="Su P."/>
            <person name="Kiefer A.F."/>
            <person name="Nichols A."/>
            <person name="Cepeda A.J."/>
            <person name="Yan W."/>
            <person name="Fan B."/>
            <person name="Jiang Y."/>
            <person name="Adhikari A."/>
            <person name="Zheng C.-J."/>
            <person name="Schuster L."/>
            <person name="Cowan T.M."/>
            <person name="Smanski M.J."/>
            <person name="Chevrette M.G."/>
            <person name="De Carvalho L.P.S."/>
            <person name="Shen B."/>
        </authorList>
    </citation>
    <scope>NUCLEOTIDE SEQUENCE [LARGE SCALE GENOMIC DNA]</scope>
    <source>
        <strain evidence="1 2">NPDC050100</strain>
    </source>
</reference>
<dbReference type="EMBL" id="JBFALK010000033">
    <property type="protein sequence ID" value="MEV0974653.1"/>
    <property type="molecule type" value="Genomic_DNA"/>
</dbReference>
<dbReference type="InterPro" id="IPR014958">
    <property type="entry name" value="DGC"/>
</dbReference>
<comment type="caution">
    <text evidence="1">The sequence shown here is derived from an EMBL/GenBank/DDBJ whole genome shotgun (WGS) entry which is preliminary data.</text>
</comment>
<gene>
    <name evidence="1" type="ORF">AB0I59_39195</name>
</gene>
<proteinExistence type="predicted"/>
<dbReference type="Pfam" id="PF08859">
    <property type="entry name" value="DGC"/>
    <property type="match status" value="1"/>
</dbReference>
<accession>A0ABV3GSP2</accession>
<sequence>MPRPRRAQLPLVYSCSGCSSAAQMANDLALRLDREGLAEMSCIAGVGGDVSSLVRVATSGRPILALDGCPLTCVLAALRRHDVTPDEHVRLDLYGVRKRKHADYDHDDAERLMPIVTEAAARAASSAELFDTR</sequence>
<dbReference type="Proteomes" id="UP001551675">
    <property type="component" value="Unassembled WGS sequence"/>
</dbReference>
<evidence type="ECO:0000313" key="1">
    <source>
        <dbReference type="EMBL" id="MEV0974653.1"/>
    </source>
</evidence>
<name>A0ABV3GSP2_MICGL</name>
<evidence type="ECO:0000313" key="2">
    <source>
        <dbReference type="Proteomes" id="UP001551675"/>
    </source>
</evidence>
<keyword evidence="2" id="KW-1185">Reference proteome</keyword>
<protein>
    <submittedName>
        <fullName evidence="1">Zinc-binding protein</fullName>
    </submittedName>
</protein>
<dbReference type="PIRSF" id="PIRSF037181">
    <property type="entry name" value="DGC"/>
    <property type="match status" value="1"/>
</dbReference>
<organism evidence="1 2">
    <name type="scientific">Microtetraspora glauca</name>
    <dbReference type="NCBI Taxonomy" id="1996"/>
    <lineage>
        <taxon>Bacteria</taxon>
        <taxon>Bacillati</taxon>
        <taxon>Actinomycetota</taxon>
        <taxon>Actinomycetes</taxon>
        <taxon>Streptosporangiales</taxon>
        <taxon>Streptosporangiaceae</taxon>
        <taxon>Microtetraspora</taxon>
    </lineage>
</organism>
<dbReference type="RefSeq" id="WP_358141539.1">
    <property type="nucleotide sequence ID" value="NZ_JBFALK010000033.1"/>
</dbReference>